<protein>
    <submittedName>
        <fullName evidence="2">DUF3987 domain-containing protein</fullName>
    </submittedName>
</protein>
<dbReference type="EMBL" id="VSRQ01000002">
    <property type="protein sequence ID" value="TYK50717.1"/>
    <property type="molecule type" value="Genomic_DNA"/>
</dbReference>
<evidence type="ECO:0000313" key="3">
    <source>
        <dbReference type="Proteomes" id="UP000323505"/>
    </source>
</evidence>
<dbReference type="Proteomes" id="UP000323505">
    <property type="component" value="Unassembled WGS sequence"/>
</dbReference>
<keyword evidence="3" id="KW-1185">Reference proteome</keyword>
<dbReference type="InterPro" id="IPR025048">
    <property type="entry name" value="DUF3987"/>
</dbReference>
<reference evidence="2 3" key="1">
    <citation type="submission" date="2019-08" db="EMBL/GenBank/DDBJ databases">
        <title>Actinomadura sp. nov. CYP1-5 isolated from mountain soil.</title>
        <authorList>
            <person name="Songsumanus A."/>
            <person name="Kuncharoen N."/>
            <person name="Kudo T."/>
            <person name="Yuki M."/>
            <person name="Igarashi Y."/>
            <person name="Tanasupawat S."/>
        </authorList>
    </citation>
    <scope>NUCLEOTIDE SEQUENCE [LARGE SCALE GENOMIC DNA]</scope>
    <source>
        <strain evidence="2 3">CYP1-5</strain>
    </source>
</reference>
<evidence type="ECO:0000256" key="1">
    <source>
        <dbReference type="SAM" id="MobiDB-lite"/>
    </source>
</evidence>
<feature type="region of interest" description="Disordered" evidence="1">
    <location>
        <begin position="222"/>
        <end position="253"/>
    </location>
</feature>
<dbReference type="Pfam" id="PF13148">
    <property type="entry name" value="DUF3987"/>
    <property type="match status" value="1"/>
</dbReference>
<organism evidence="2 3">
    <name type="scientific">Actinomadura decatromicini</name>
    <dbReference type="NCBI Taxonomy" id="2604572"/>
    <lineage>
        <taxon>Bacteria</taxon>
        <taxon>Bacillati</taxon>
        <taxon>Actinomycetota</taxon>
        <taxon>Actinomycetes</taxon>
        <taxon>Streptosporangiales</taxon>
        <taxon>Thermomonosporaceae</taxon>
        <taxon>Actinomadura</taxon>
    </lineage>
</organism>
<gene>
    <name evidence="2" type="ORF">FXF68_09500</name>
</gene>
<dbReference type="AlphaFoldDB" id="A0A5D3FPI1"/>
<evidence type="ECO:0000313" key="2">
    <source>
        <dbReference type="EMBL" id="TYK50717.1"/>
    </source>
</evidence>
<accession>A0A5D3FPI1</accession>
<sequence length="253" mass="27600">MGVCIQPGVLARLGDTPEFREQGLLGRLLCSVPKSLLGYRRENPAPVPPAVLSTYESNVKALVLSLAAESEPRTLHFGPEAEAAIVAVLKDTETRFRPGGDLAHMTDWGGKLVGAVLRIAALLHLAEHFRSGWDRPISLATFTKAHQIGEYFTLHAQVAYDIIGADPAVADARALLEWIRRTGTERFTARDVVQALRTRFAKVTDTDPGLRVLESHGWIRRLPTPPRKGAGRTPSAAYEVHPNATEAPAEPPR</sequence>
<comment type="caution">
    <text evidence="2">The sequence shown here is derived from an EMBL/GenBank/DDBJ whole genome shotgun (WGS) entry which is preliminary data.</text>
</comment>
<name>A0A5D3FPI1_9ACTN</name>
<proteinExistence type="predicted"/>